<name>A0A372IM30_9BACT</name>
<dbReference type="EMBL" id="QVQT01000005">
    <property type="protein sequence ID" value="RFU15935.1"/>
    <property type="molecule type" value="Genomic_DNA"/>
</dbReference>
<organism evidence="1 2">
    <name type="scientific">Paracidobacterium acidisoli</name>
    <dbReference type="NCBI Taxonomy" id="2303751"/>
    <lineage>
        <taxon>Bacteria</taxon>
        <taxon>Pseudomonadati</taxon>
        <taxon>Acidobacteriota</taxon>
        <taxon>Terriglobia</taxon>
        <taxon>Terriglobales</taxon>
        <taxon>Acidobacteriaceae</taxon>
        <taxon>Paracidobacterium</taxon>
    </lineage>
</organism>
<evidence type="ECO:0008006" key="3">
    <source>
        <dbReference type="Google" id="ProtNLM"/>
    </source>
</evidence>
<gene>
    <name evidence="1" type="ORF">D0Y96_16080</name>
</gene>
<protein>
    <recommendedName>
        <fullName evidence="3">DUF3352 domain-containing protein</fullName>
    </recommendedName>
</protein>
<proteinExistence type="predicted"/>
<evidence type="ECO:0000313" key="1">
    <source>
        <dbReference type="EMBL" id="RFU15935.1"/>
    </source>
</evidence>
<evidence type="ECO:0000313" key="2">
    <source>
        <dbReference type="Proteomes" id="UP000264702"/>
    </source>
</evidence>
<dbReference type="Proteomes" id="UP000264702">
    <property type="component" value="Unassembled WGS sequence"/>
</dbReference>
<comment type="caution">
    <text evidence="1">The sequence shown here is derived from an EMBL/GenBank/DDBJ whole genome shotgun (WGS) entry which is preliminary data.</text>
</comment>
<sequence>MHRRTRITIAVVIVVLLLLAGAIYLRRIAPPEAARLLPESEGIVYLNLRPLRARTHFEQHPVAHSPDYQRFIDATGIVFERDIDEAAFALHRMPNPKGPNGAVAFSEVFVGHFDGRRLMKWLSSAAASQETYAGHTIYSIPSDSRTVRVAVIGYDIVAASNAPTAEQIHSMLDRYRTAALPFSGSSLLAEHYSDVPLLSFAWGIGQIALPLSDNGGVSVLGMRLPLAADSTFIASLSWVGRIHLRIEDIAPSDAAAAGAAQALQAILSFVRAADSTATGSLGDPDVRAMLASAQIVHRKNRAVLTATLPADLIGKLISNPQQPDLPTAQDTTTK</sequence>
<keyword evidence="2" id="KW-1185">Reference proteome</keyword>
<accession>A0A372IM30</accession>
<reference evidence="1 2" key="1">
    <citation type="submission" date="2018-08" db="EMBL/GenBank/DDBJ databases">
        <title>Acidipila sp. 4G-K13, an acidobacterium isolated from forest soil.</title>
        <authorList>
            <person name="Gao Z.-H."/>
            <person name="Qiu L.-H."/>
        </authorList>
    </citation>
    <scope>NUCLEOTIDE SEQUENCE [LARGE SCALE GENOMIC DNA]</scope>
    <source>
        <strain evidence="1 2">4G-K13</strain>
    </source>
</reference>
<dbReference type="AlphaFoldDB" id="A0A372IM30"/>
<dbReference type="RefSeq" id="WP_117301885.1">
    <property type="nucleotide sequence ID" value="NZ_QVQT02000005.1"/>
</dbReference>
<dbReference type="OrthoDB" id="115250at2"/>